<evidence type="ECO:0000256" key="5">
    <source>
        <dbReference type="ARBA" id="ARBA00022989"/>
    </source>
</evidence>
<feature type="transmembrane region" description="Helical" evidence="7">
    <location>
        <begin position="76"/>
        <end position="93"/>
    </location>
</feature>
<dbReference type="Pfam" id="PF07681">
    <property type="entry name" value="DoxX"/>
    <property type="match status" value="1"/>
</dbReference>
<dbReference type="PANTHER" id="PTHR33452">
    <property type="entry name" value="OXIDOREDUCTASE CATD-RELATED"/>
    <property type="match status" value="1"/>
</dbReference>
<evidence type="ECO:0000256" key="1">
    <source>
        <dbReference type="ARBA" id="ARBA00004651"/>
    </source>
</evidence>
<evidence type="ECO:0000313" key="8">
    <source>
        <dbReference type="EMBL" id="APT88518.1"/>
    </source>
</evidence>
<evidence type="ECO:0000256" key="4">
    <source>
        <dbReference type="ARBA" id="ARBA00022692"/>
    </source>
</evidence>
<keyword evidence="4 7" id="KW-0812">Transmembrane</keyword>
<dbReference type="STRING" id="1437875.CFRA_03645"/>
<keyword evidence="6 7" id="KW-0472">Membrane</keyword>
<dbReference type="GO" id="GO:0005886">
    <property type="term" value="C:plasma membrane"/>
    <property type="evidence" value="ECO:0007669"/>
    <property type="project" value="UniProtKB-SubCell"/>
</dbReference>
<evidence type="ECO:0000256" key="7">
    <source>
        <dbReference type="SAM" id="Phobius"/>
    </source>
</evidence>
<evidence type="ECO:0000256" key="3">
    <source>
        <dbReference type="ARBA" id="ARBA00022475"/>
    </source>
</evidence>
<name>A0A1L7CRR3_9CORY</name>
<keyword evidence="5 7" id="KW-1133">Transmembrane helix</keyword>
<dbReference type="OrthoDB" id="1122432at2"/>
<dbReference type="InterPro" id="IPR051907">
    <property type="entry name" value="DoxX-like_oxidoreductase"/>
</dbReference>
<feature type="transmembrane region" description="Helical" evidence="7">
    <location>
        <begin position="52"/>
        <end position="69"/>
    </location>
</feature>
<evidence type="ECO:0000256" key="2">
    <source>
        <dbReference type="ARBA" id="ARBA00006679"/>
    </source>
</evidence>
<proteinExistence type="inferred from homology"/>
<keyword evidence="9" id="KW-1185">Reference proteome</keyword>
<dbReference type="PANTHER" id="PTHR33452:SF1">
    <property type="entry name" value="INNER MEMBRANE PROTEIN YPHA-RELATED"/>
    <property type="match status" value="1"/>
</dbReference>
<keyword evidence="3" id="KW-1003">Cell membrane</keyword>
<dbReference type="Proteomes" id="UP000185434">
    <property type="component" value="Chromosome"/>
</dbReference>
<protein>
    <submittedName>
        <fullName evidence="8">Membrane protein</fullName>
    </submittedName>
</protein>
<evidence type="ECO:0000256" key="6">
    <source>
        <dbReference type="ARBA" id="ARBA00023136"/>
    </source>
</evidence>
<gene>
    <name evidence="8" type="ORF">CFRA_03645</name>
</gene>
<accession>A0A1L7CRR3</accession>
<dbReference type="RefSeq" id="WP_075663493.1">
    <property type="nucleotide sequence ID" value="NZ_CP009247.1"/>
</dbReference>
<organism evidence="8 9">
    <name type="scientific">Corynebacterium frankenforstense DSM 45800</name>
    <dbReference type="NCBI Taxonomy" id="1437875"/>
    <lineage>
        <taxon>Bacteria</taxon>
        <taxon>Bacillati</taxon>
        <taxon>Actinomycetota</taxon>
        <taxon>Actinomycetes</taxon>
        <taxon>Mycobacteriales</taxon>
        <taxon>Corynebacteriaceae</taxon>
        <taxon>Corynebacterium</taxon>
    </lineage>
</organism>
<dbReference type="KEGG" id="cfk:CFRA_03645"/>
<dbReference type="InterPro" id="IPR032808">
    <property type="entry name" value="DoxX"/>
</dbReference>
<evidence type="ECO:0000313" key="9">
    <source>
        <dbReference type="Proteomes" id="UP000185434"/>
    </source>
</evidence>
<reference evidence="8 9" key="1">
    <citation type="submission" date="2014-08" db="EMBL/GenBank/DDBJ databases">
        <title>Complete genome sequence of Corynebacterium frankenforstense ST18(T) (=DSM 45800(T)), isolated from raw cow milk.</title>
        <authorList>
            <person name="Ruckert C."/>
            <person name="Albersmeier A."/>
            <person name="Winkler A."/>
            <person name="Lipski A."/>
            <person name="Kalinowski J."/>
        </authorList>
    </citation>
    <scope>NUCLEOTIDE SEQUENCE [LARGE SCALE GENOMIC DNA]</scope>
    <source>
        <strain evidence="8 9">ST18</strain>
    </source>
</reference>
<feature type="transmembrane region" description="Helical" evidence="7">
    <location>
        <begin position="12"/>
        <end position="32"/>
    </location>
</feature>
<comment type="subcellular location">
    <subcellularLocation>
        <location evidence="1">Cell membrane</location>
        <topology evidence="1">Multi-pass membrane protein</topology>
    </subcellularLocation>
</comment>
<dbReference type="AlphaFoldDB" id="A0A1L7CRR3"/>
<feature type="transmembrane region" description="Helical" evidence="7">
    <location>
        <begin position="105"/>
        <end position="124"/>
    </location>
</feature>
<sequence>MDRPAVRDAMLLILRVVLGVIFVAHGWRILLIDGIAETTGQFSAWGVPQPALSAWVAALGQLLCGALLCVGLLTTAVAGVLAVFVAAAAYLVHLDNGLFNVDGGLEYPLVLIAALLVIVVFGTGRASVDGVLSR</sequence>
<dbReference type="EMBL" id="CP009247">
    <property type="protein sequence ID" value="APT88518.1"/>
    <property type="molecule type" value="Genomic_DNA"/>
</dbReference>
<comment type="similarity">
    <text evidence="2">Belongs to the DoxX family.</text>
</comment>